<dbReference type="Pfam" id="PF23856">
    <property type="entry name" value="DUF7219"/>
    <property type="match status" value="1"/>
</dbReference>
<evidence type="ECO:0000313" key="2">
    <source>
        <dbReference type="Proteomes" id="UP000326169"/>
    </source>
</evidence>
<gene>
    <name evidence="1" type="ORF">NIES46_14590</name>
</gene>
<organism evidence="1 2">
    <name type="scientific">Limnospira platensis NIES-46</name>
    <dbReference type="NCBI Taxonomy" id="1236695"/>
    <lineage>
        <taxon>Bacteria</taxon>
        <taxon>Bacillati</taxon>
        <taxon>Cyanobacteriota</taxon>
        <taxon>Cyanophyceae</taxon>
        <taxon>Oscillatoriophycideae</taxon>
        <taxon>Oscillatoriales</taxon>
        <taxon>Sirenicapillariaceae</taxon>
        <taxon>Limnospira</taxon>
    </lineage>
</organism>
<proteinExistence type="predicted"/>
<dbReference type="EMBL" id="BIMW01000073">
    <property type="protein sequence ID" value="GCE93409.1"/>
    <property type="molecule type" value="Genomic_DNA"/>
</dbReference>
<keyword evidence="2" id="KW-1185">Reference proteome</keyword>
<dbReference type="InterPro" id="IPR055643">
    <property type="entry name" value="DUF7219"/>
</dbReference>
<protein>
    <submittedName>
        <fullName evidence="1">Uncharacterized protein</fullName>
    </submittedName>
</protein>
<reference evidence="1 2" key="1">
    <citation type="journal article" date="2019" name="J Genomics">
        <title>The Draft Genome of a Hydrogen-producing Cyanobacterium, Arthrospira platensis NIES-46.</title>
        <authorList>
            <person name="Suzuki S."/>
            <person name="Yamaguchi H."/>
            <person name="Kawachi M."/>
        </authorList>
    </citation>
    <scope>NUCLEOTIDE SEQUENCE [LARGE SCALE GENOMIC DNA]</scope>
    <source>
        <strain evidence="1 2">NIES-46</strain>
    </source>
</reference>
<comment type="caution">
    <text evidence="1">The sequence shown here is derived from an EMBL/GenBank/DDBJ whole genome shotgun (WGS) entry which is preliminary data.</text>
</comment>
<dbReference type="Proteomes" id="UP000326169">
    <property type="component" value="Unassembled WGS sequence"/>
</dbReference>
<name>A0A5M3T7I5_LIMPL</name>
<sequence>MIMSQAITARPSVISTLKQICLRKQEIAQIYKAMAKRESSESRRETLRKMATSSEQSILSPARTLKQLGESVPSLKYSWWQRSRDYLIAEVNLPLILHLIEKLEAQDNYYLNQILAEYGEKTTDAINDPREARLVLQEMLSPYCRYRGQLTSENLRFNQVFQEFSNQVAIACALETSGKISPKQAMERLEQLWQELQDSHPES</sequence>
<accession>A0A5M3T7I5</accession>
<evidence type="ECO:0000313" key="1">
    <source>
        <dbReference type="EMBL" id="GCE93409.1"/>
    </source>
</evidence>